<reference evidence="1 2" key="1">
    <citation type="submission" date="2020-10" db="EMBL/GenBank/DDBJ databases">
        <authorList>
            <person name="Castelo-Branco R."/>
            <person name="Eusebio N."/>
            <person name="Adriana R."/>
            <person name="Vieira A."/>
            <person name="Brugerolle De Fraissinette N."/>
            <person name="Rezende De Castro R."/>
            <person name="Schneider M.P."/>
            <person name="Vasconcelos V."/>
            <person name="Leao P.N."/>
        </authorList>
    </citation>
    <scope>NUCLEOTIDE SEQUENCE [LARGE SCALE GENOMIC DNA]</scope>
    <source>
        <strain evidence="1 2">LEGE 00031</strain>
    </source>
</reference>
<dbReference type="EMBL" id="JADEVV010000006">
    <property type="protein sequence ID" value="MBE9252865.1"/>
    <property type="molecule type" value="Genomic_DNA"/>
</dbReference>
<evidence type="ECO:0000313" key="2">
    <source>
        <dbReference type="Proteomes" id="UP000658720"/>
    </source>
</evidence>
<comment type="caution">
    <text evidence="1">The sequence shown here is derived from an EMBL/GenBank/DDBJ whole genome shotgun (WGS) entry which is preliminary data.</text>
</comment>
<dbReference type="InterPro" id="IPR035943">
    <property type="entry name" value="XisI-like_sf"/>
</dbReference>
<organism evidence="1 2">
    <name type="scientific">Synechocystis salina LEGE 00031</name>
    <dbReference type="NCBI Taxonomy" id="1828736"/>
    <lineage>
        <taxon>Bacteria</taxon>
        <taxon>Bacillati</taxon>
        <taxon>Cyanobacteriota</taxon>
        <taxon>Cyanophyceae</taxon>
        <taxon>Synechococcales</taxon>
        <taxon>Merismopediaceae</taxon>
        <taxon>Synechocystis</taxon>
    </lineage>
</organism>
<sequence>MDRLAKHRQIIEKVLTPYANISYANAEIKNRLVIDETHDQYLIISEGWQRNQRYHSVLIHLEIIDGKLWIQCDNTEDGIATELVSAGIAKEEIVLGFHEPQIRPYTGFAVA</sequence>
<accession>A0ABR9VNE0</accession>
<dbReference type="CDD" id="cd16382">
    <property type="entry name" value="XisI-like"/>
    <property type="match status" value="1"/>
</dbReference>
<name>A0ABR9VNE0_9SYNC</name>
<dbReference type="RefSeq" id="WP_194018888.1">
    <property type="nucleotide sequence ID" value="NZ_JADEVV010000006.1"/>
</dbReference>
<protein>
    <submittedName>
        <fullName evidence="1">XisI protein</fullName>
    </submittedName>
</protein>
<dbReference type="Proteomes" id="UP000658720">
    <property type="component" value="Unassembled WGS sequence"/>
</dbReference>
<evidence type="ECO:0000313" key="1">
    <source>
        <dbReference type="EMBL" id="MBE9252865.1"/>
    </source>
</evidence>
<dbReference type="Pfam" id="PF08869">
    <property type="entry name" value="XisI"/>
    <property type="match status" value="1"/>
</dbReference>
<proteinExistence type="predicted"/>
<dbReference type="SUPFAM" id="SSF143847">
    <property type="entry name" value="XisI-like"/>
    <property type="match status" value="1"/>
</dbReference>
<dbReference type="InterPro" id="IPR014968">
    <property type="entry name" value="XisI"/>
</dbReference>
<gene>
    <name evidence="1" type="ORF">IQ217_03135</name>
</gene>
<keyword evidence="2" id="KW-1185">Reference proteome</keyword>
<dbReference type="Gene3D" id="3.30.310.110">
    <property type="entry name" value="XisI-like"/>
    <property type="match status" value="1"/>
</dbReference>